<dbReference type="PROSITE" id="PS50082">
    <property type="entry name" value="WD_REPEATS_2"/>
    <property type="match status" value="1"/>
</dbReference>
<evidence type="ECO:0000256" key="2">
    <source>
        <dbReference type="ARBA" id="ARBA00001946"/>
    </source>
</evidence>
<dbReference type="InterPro" id="IPR001352">
    <property type="entry name" value="RNase_HII/HIII"/>
</dbReference>
<sequence length="745" mass="82170">MEEDPEPVLVYGLEVQSRALSAAVASTPDGIRFAAGTQIPAGSNFVHFVEVDEDLSGVLIKHILGHPVGEVWDIACHRSLPNTLVTAYSSVQNGKSKTGAALWKIPDETVSSQETEGESLQLLSDVDPACEGREFRMVAWDPSEREQLSTVTNSGVHLYSVTNSSVKLVCSHTTEENDHMNFTCGRWNPTLGASQIATGAEGDILGWDIRTMQHAFSIPKAHSQMIRDIDFNPNRPYRVVSCGEDGCVRFWDVRSNKEPLLSRRDHSHWVWSVRFNAFHDHLVISGGSDARVLLLSTPSVSSELYGKLIDENDVELCDVPKAPEEDKILAKFEEHEDSVYCVEWATADPWVLASLSYDGRLIFNRNWESFNFHTEIPDACLKEPCILGIDEAGRGPVLGPMVYAAAFCPGTKQDDLKKLDVADSKTLTEAKREKLLENSVKSGFLGFVGTVLSPNHISNGMLRRAKYNLNSMSHDTAIGLIQTALDRGVQVTEVFLDTVGPPDKYKGRERFILDRSLILAPDIQENITGHLESLILAPDIQENITGHLGSLILAPDIQENITGLQKRIDSEAEALKLEAIFPTMAVTVSKKADSLFPIVSAASICAKVTRDSAVNNWHFENYILEKAGKPKLGSGYPGDPTTKAFLREYLDPVFGFPSVVRFSWSTASSLLDQHAIEVTWEEMDDEEEDGIKSQKITSFFTSGTGSRKRKRDAEVNDGNGFSRKGPAPPPHAYFTQRCLVPAAVL</sequence>
<keyword evidence="4 11" id="KW-0853">WD repeat</keyword>
<evidence type="ECO:0000256" key="5">
    <source>
        <dbReference type="ARBA" id="ARBA00022722"/>
    </source>
</evidence>
<comment type="similarity">
    <text evidence="3">Belongs to the RNase HII family. Eukaryotic subfamily.</text>
</comment>
<dbReference type="Pfam" id="PF00400">
    <property type="entry name" value="WD40"/>
    <property type="match status" value="1"/>
</dbReference>
<keyword evidence="9 12" id="KW-0378">Hydrolase</keyword>
<evidence type="ECO:0000256" key="8">
    <source>
        <dbReference type="ARBA" id="ARBA00022759"/>
    </source>
</evidence>
<dbReference type="Gene3D" id="2.130.10.10">
    <property type="entry name" value="YVTN repeat-like/Quinoprotein amine dehydrogenase"/>
    <property type="match status" value="1"/>
</dbReference>
<keyword evidence="6 12" id="KW-0479">Metal-binding</keyword>
<dbReference type="GO" id="GO:0006298">
    <property type="term" value="P:mismatch repair"/>
    <property type="evidence" value="ECO:0007669"/>
    <property type="project" value="TreeGrafter"/>
</dbReference>
<dbReference type="PANTHER" id="PTHR10954:SF7">
    <property type="entry name" value="RIBONUCLEASE H2 SUBUNIT A"/>
    <property type="match status" value="1"/>
</dbReference>
<organism evidence="14">
    <name type="scientific">Cyprideis torosa</name>
    <dbReference type="NCBI Taxonomy" id="163714"/>
    <lineage>
        <taxon>Eukaryota</taxon>
        <taxon>Metazoa</taxon>
        <taxon>Ecdysozoa</taxon>
        <taxon>Arthropoda</taxon>
        <taxon>Crustacea</taxon>
        <taxon>Oligostraca</taxon>
        <taxon>Ostracoda</taxon>
        <taxon>Podocopa</taxon>
        <taxon>Podocopida</taxon>
        <taxon>Cytherocopina</taxon>
        <taxon>Cytheroidea</taxon>
        <taxon>Cytherideidae</taxon>
        <taxon>Cyprideis</taxon>
    </lineage>
</organism>
<keyword evidence="8 12" id="KW-0255">Endonuclease</keyword>
<dbReference type="InterPro" id="IPR012337">
    <property type="entry name" value="RNaseH-like_sf"/>
</dbReference>
<comment type="cofactor">
    <cofactor evidence="12">
        <name>Mn(2+)</name>
        <dbReference type="ChEBI" id="CHEBI:29035"/>
    </cofactor>
    <cofactor evidence="12">
        <name>Mg(2+)</name>
        <dbReference type="ChEBI" id="CHEBI:18420"/>
    </cofactor>
    <text evidence="12">Manganese or magnesium. Binds 1 divalent metal ion per monomer in the absence of substrate. May bind a second metal ion after substrate binding.</text>
</comment>
<evidence type="ECO:0000256" key="7">
    <source>
        <dbReference type="ARBA" id="ARBA00022737"/>
    </source>
</evidence>
<evidence type="ECO:0000256" key="6">
    <source>
        <dbReference type="ARBA" id="ARBA00022723"/>
    </source>
</evidence>
<dbReference type="SUPFAM" id="SSF50978">
    <property type="entry name" value="WD40 repeat-like"/>
    <property type="match status" value="1"/>
</dbReference>
<comment type="cofactor">
    <cofactor evidence="2">
        <name>Mg(2+)</name>
        <dbReference type="ChEBI" id="CHEBI:18420"/>
    </cofactor>
</comment>
<dbReference type="Pfam" id="PF23609">
    <property type="entry name" value="Beta-prop_EIPR1"/>
    <property type="match status" value="1"/>
</dbReference>
<dbReference type="InterPro" id="IPR024567">
    <property type="entry name" value="RNase_HII/HIII_dom"/>
</dbReference>
<evidence type="ECO:0000256" key="1">
    <source>
        <dbReference type="ARBA" id="ARBA00000077"/>
    </source>
</evidence>
<dbReference type="PROSITE" id="PS50294">
    <property type="entry name" value="WD_REPEATS_REGION"/>
    <property type="match status" value="1"/>
</dbReference>
<dbReference type="InterPro" id="IPR036397">
    <property type="entry name" value="RNaseH_sf"/>
</dbReference>
<keyword evidence="5 12" id="KW-0540">Nuclease</keyword>
<evidence type="ECO:0000256" key="9">
    <source>
        <dbReference type="ARBA" id="ARBA00022801"/>
    </source>
</evidence>
<gene>
    <name evidence="14" type="ORF">CTOB1V02_LOCUS6590</name>
</gene>
<dbReference type="EC" id="3.1.26.4" evidence="13"/>
<feature type="binding site" evidence="12">
    <location>
        <position position="390"/>
    </location>
    <ligand>
        <name>a divalent metal cation</name>
        <dbReference type="ChEBI" id="CHEBI:60240"/>
    </ligand>
</feature>
<dbReference type="EMBL" id="OB661667">
    <property type="protein sequence ID" value="CAD7228712.1"/>
    <property type="molecule type" value="Genomic_DNA"/>
</dbReference>
<proteinExistence type="inferred from homology"/>
<dbReference type="PROSITE" id="PS00678">
    <property type="entry name" value="WD_REPEATS_1"/>
    <property type="match status" value="1"/>
</dbReference>
<dbReference type="SUPFAM" id="SSF53098">
    <property type="entry name" value="Ribonuclease H-like"/>
    <property type="match status" value="1"/>
</dbReference>
<dbReference type="PANTHER" id="PTHR10954">
    <property type="entry name" value="RIBONUCLEASE H2 SUBUNIT A"/>
    <property type="match status" value="1"/>
</dbReference>
<dbReference type="AlphaFoldDB" id="A0A7R8WBY6"/>
<dbReference type="SMART" id="SM00320">
    <property type="entry name" value="WD40"/>
    <property type="match status" value="4"/>
</dbReference>
<dbReference type="GO" id="GO:0004523">
    <property type="term" value="F:RNA-DNA hybrid ribonuclease activity"/>
    <property type="evidence" value="ECO:0007669"/>
    <property type="project" value="UniProtKB-UniRule"/>
</dbReference>
<evidence type="ECO:0000313" key="14">
    <source>
        <dbReference type="EMBL" id="CAD7228712.1"/>
    </source>
</evidence>
<evidence type="ECO:0000256" key="11">
    <source>
        <dbReference type="PROSITE-ProRule" id="PRU00221"/>
    </source>
</evidence>
<evidence type="ECO:0000256" key="10">
    <source>
        <dbReference type="ARBA" id="ARBA00024981"/>
    </source>
</evidence>
<dbReference type="InterPro" id="IPR059104">
    <property type="entry name" value="Beta-prop_EIPR1-like"/>
</dbReference>
<name>A0A7R8WBY6_9CRUS</name>
<comment type="catalytic activity">
    <reaction evidence="1 12 13">
        <text>Endonucleolytic cleavage to 5'-phosphomonoester.</text>
        <dbReference type="EC" id="3.1.26.4"/>
    </reaction>
</comment>
<feature type="binding site" evidence="12">
    <location>
        <position position="391"/>
    </location>
    <ligand>
        <name>a divalent metal cation</name>
        <dbReference type="ChEBI" id="CHEBI:60240"/>
    </ligand>
</feature>
<dbReference type="FunFam" id="1.10.10.460:FF:000001">
    <property type="entry name" value="Ribonuclease"/>
    <property type="match status" value="1"/>
</dbReference>
<evidence type="ECO:0000256" key="4">
    <source>
        <dbReference type="ARBA" id="ARBA00022574"/>
    </source>
</evidence>
<keyword evidence="7" id="KW-0677">Repeat</keyword>
<dbReference type="InterPro" id="IPR019775">
    <property type="entry name" value="WD40_repeat_CS"/>
</dbReference>
<dbReference type="GO" id="GO:0032299">
    <property type="term" value="C:ribonuclease H2 complex"/>
    <property type="evidence" value="ECO:0007669"/>
    <property type="project" value="TreeGrafter"/>
</dbReference>
<dbReference type="OrthoDB" id="7462577at2759"/>
<reference evidence="14" key="1">
    <citation type="submission" date="2020-11" db="EMBL/GenBank/DDBJ databases">
        <authorList>
            <person name="Tran Van P."/>
        </authorList>
    </citation>
    <scope>NUCLEOTIDE SEQUENCE</scope>
</reference>
<evidence type="ECO:0000256" key="13">
    <source>
        <dbReference type="RuleBase" id="RU003515"/>
    </source>
</evidence>
<accession>A0A7R8WBY6</accession>
<dbReference type="GO" id="GO:0003723">
    <property type="term" value="F:RNA binding"/>
    <property type="evidence" value="ECO:0007669"/>
    <property type="project" value="UniProtKB-UniRule"/>
</dbReference>
<protein>
    <recommendedName>
        <fullName evidence="13">Ribonuclease</fullName>
        <ecNumber evidence="13">3.1.26.4</ecNumber>
    </recommendedName>
</protein>
<dbReference type="InterPro" id="IPR001680">
    <property type="entry name" value="WD40_rpt"/>
</dbReference>
<evidence type="ECO:0000256" key="3">
    <source>
        <dbReference type="ARBA" id="ARBA00007058"/>
    </source>
</evidence>
<dbReference type="CDD" id="cd07181">
    <property type="entry name" value="RNase_HII_eukaryota_like"/>
    <property type="match status" value="1"/>
</dbReference>
<feature type="binding site" evidence="12">
    <location>
        <position position="497"/>
    </location>
    <ligand>
        <name>a divalent metal cation</name>
        <dbReference type="ChEBI" id="CHEBI:60240"/>
    </ligand>
</feature>
<comment type="function">
    <text evidence="10">Catalytic subunit of RNase HII, an endonuclease that specifically degrades the RNA of RNA:DNA hybrids. Participates in DNA replication, possibly by mediating the removal of lagging-strand Okazaki fragment RNA primers during DNA replication. Mediates the excision of single ribonucleotides from DNA:RNA duplexes.</text>
</comment>
<dbReference type="GO" id="GO:0046872">
    <property type="term" value="F:metal ion binding"/>
    <property type="evidence" value="ECO:0007669"/>
    <property type="project" value="UniProtKB-KW"/>
</dbReference>
<dbReference type="Gene3D" id="1.10.10.460">
    <property type="entry name" value="Ribonuclease hii. Domain 2"/>
    <property type="match status" value="1"/>
</dbReference>
<dbReference type="InterPro" id="IPR023160">
    <property type="entry name" value="RNase_HII_hlx-loop-hlx_cap_dom"/>
</dbReference>
<feature type="repeat" description="WD" evidence="11">
    <location>
        <begin position="219"/>
        <end position="261"/>
    </location>
</feature>
<comment type="function">
    <text evidence="13">Endonuclease that specifically degrades the RNA of RNA-DNA hybrids.</text>
</comment>
<evidence type="ECO:0000256" key="12">
    <source>
        <dbReference type="PROSITE-ProRule" id="PRU01319"/>
    </source>
</evidence>
<dbReference type="InterPro" id="IPR036322">
    <property type="entry name" value="WD40_repeat_dom_sf"/>
</dbReference>
<dbReference type="Gene3D" id="3.30.420.10">
    <property type="entry name" value="Ribonuclease H-like superfamily/Ribonuclease H"/>
    <property type="match status" value="2"/>
</dbReference>
<dbReference type="Pfam" id="PF01351">
    <property type="entry name" value="RNase_HII"/>
    <property type="match status" value="2"/>
</dbReference>
<dbReference type="PROSITE" id="PS51975">
    <property type="entry name" value="RNASE_H_2"/>
    <property type="match status" value="1"/>
</dbReference>
<dbReference type="GO" id="GO:0043137">
    <property type="term" value="P:DNA replication, removal of RNA primer"/>
    <property type="evidence" value="ECO:0007669"/>
    <property type="project" value="TreeGrafter"/>
</dbReference>
<dbReference type="InterPro" id="IPR015943">
    <property type="entry name" value="WD40/YVTN_repeat-like_dom_sf"/>
</dbReference>